<gene>
    <name evidence="1" type="ORF">MENTE1834_LOCUS34847</name>
</gene>
<evidence type="ECO:0000313" key="2">
    <source>
        <dbReference type="Proteomes" id="UP001497535"/>
    </source>
</evidence>
<reference evidence="1" key="1">
    <citation type="submission" date="2023-11" db="EMBL/GenBank/DDBJ databases">
        <authorList>
            <person name="Poullet M."/>
        </authorList>
    </citation>
    <scope>NUCLEOTIDE SEQUENCE</scope>
    <source>
        <strain evidence="1">E1834</strain>
    </source>
</reference>
<proteinExistence type="predicted"/>
<dbReference type="EMBL" id="CAVMJV010000064">
    <property type="protein sequence ID" value="CAK5087296.1"/>
    <property type="molecule type" value="Genomic_DNA"/>
</dbReference>
<dbReference type="Proteomes" id="UP001497535">
    <property type="component" value="Unassembled WGS sequence"/>
</dbReference>
<organism evidence="1 2">
    <name type="scientific">Meloidogyne enterolobii</name>
    <name type="common">Root-knot nematode worm</name>
    <name type="synonym">Meloidogyne mayaguensis</name>
    <dbReference type="NCBI Taxonomy" id="390850"/>
    <lineage>
        <taxon>Eukaryota</taxon>
        <taxon>Metazoa</taxon>
        <taxon>Ecdysozoa</taxon>
        <taxon>Nematoda</taxon>
        <taxon>Chromadorea</taxon>
        <taxon>Rhabditida</taxon>
        <taxon>Tylenchina</taxon>
        <taxon>Tylenchomorpha</taxon>
        <taxon>Tylenchoidea</taxon>
        <taxon>Meloidogynidae</taxon>
        <taxon>Meloidogyninae</taxon>
        <taxon>Meloidogyne</taxon>
    </lineage>
</organism>
<accession>A0ACB1A8C9</accession>
<protein>
    <submittedName>
        <fullName evidence="1">Uncharacterized protein</fullName>
    </submittedName>
</protein>
<evidence type="ECO:0000313" key="1">
    <source>
        <dbReference type="EMBL" id="CAK5087296.1"/>
    </source>
</evidence>
<comment type="caution">
    <text evidence="1">The sequence shown here is derived from an EMBL/GenBank/DDBJ whole genome shotgun (WGS) entry which is preliminary data.</text>
</comment>
<sequence>MGLFIQYPIGLHVFQLNLRYQVMIPAYISSFDHYELKANCIYNRMLNQFSASNWLFSVSSGRQSITLFKNLPDDERDFQRNYHVSCIFKQGYEEFTSLIYYLTSK</sequence>
<keyword evidence="2" id="KW-1185">Reference proteome</keyword>
<name>A0ACB1A8C9_MELEN</name>